<accession>A0ACC2S553</accession>
<name>A0ACC2S553_9FUNG</name>
<proteinExistence type="predicted"/>
<reference evidence="1" key="1">
    <citation type="submission" date="2022-04" db="EMBL/GenBank/DDBJ databases">
        <title>Genome of the entomopathogenic fungus Entomophthora muscae.</title>
        <authorList>
            <person name="Elya C."/>
            <person name="Lovett B.R."/>
            <person name="Lee E."/>
            <person name="Macias A.M."/>
            <person name="Hajek A.E."/>
            <person name="De Bivort B.L."/>
            <person name="Kasson M.T."/>
            <person name="De Fine Licht H.H."/>
            <person name="Stajich J.E."/>
        </authorList>
    </citation>
    <scope>NUCLEOTIDE SEQUENCE</scope>
    <source>
        <strain evidence="1">Berkeley</strain>
    </source>
</reference>
<keyword evidence="2" id="KW-1185">Reference proteome</keyword>
<evidence type="ECO:0000313" key="1">
    <source>
        <dbReference type="EMBL" id="KAJ9057511.1"/>
    </source>
</evidence>
<organism evidence="1 2">
    <name type="scientific">Entomophthora muscae</name>
    <dbReference type="NCBI Taxonomy" id="34485"/>
    <lineage>
        <taxon>Eukaryota</taxon>
        <taxon>Fungi</taxon>
        <taxon>Fungi incertae sedis</taxon>
        <taxon>Zoopagomycota</taxon>
        <taxon>Entomophthoromycotina</taxon>
        <taxon>Entomophthoromycetes</taxon>
        <taxon>Entomophthorales</taxon>
        <taxon>Entomophthoraceae</taxon>
        <taxon>Entomophthora</taxon>
    </lineage>
</organism>
<comment type="caution">
    <text evidence="1">The sequence shown here is derived from an EMBL/GenBank/DDBJ whole genome shotgun (WGS) entry which is preliminary data.</text>
</comment>
<sequence length="426" mass="47917">MAQVKRVKGLVRVLKQEWRGNICMILIGVALFALVARGQLEMQSVLDCKFLRGNHSGKLDSLDIWKVDHGQGTFTVRVRDATDLKLLDGVGECETSIPNLGSHVRKWGEIRSNRSSFDSPSEDIFGRYATYTGMRKMLFVWAKSHPGLATFIPSIGRSVEGRDLFAFKISTGPGRRSIWINGGIHAREWISPAAVLYIINQLLTEKPELLNYFDFHFTPLANPDGYVYSYRYDRLWRKNRRRNSDGTFGVDLNRNWDEHWGVVGSSRSPRDETYCGPSAASEPEVKALSKYVLGLNNAYGAIDFHSYSQMILRNWGWSEKVSSNEQHLAVLGEKMKQAYNSRGYNFVSQNSAGLYPASGALDDWMAAKAKLVSFTVELCPGQDDSAGFQLPPEQIRKCADATYSAFKEFVNYLVENPNIPPNSIVS</sequence>
<dbReference type="Proteomes" id="UP001165960">
    <property type="component" value="Unassembled WGS sequence"/>
</dbReference>
<evidence type="ECO:0000313" key="2">
    <source>
        <dbReference type="Proteomes" id="UP001165960"/>
    </source>
</evidence>
<protein>
    <submittedName>
        <fullName evidence="1">Uncharacterized protein</fullName>
    </submittedName>
</protein>
<gene>
    <name evidence="1" type="ORF">DSO57_1022058</name>
</gene>
<dbReference type="EMBL" id="QTSX02005789">
    <property type="protein sequence ID" value="KAJ9057511.1"/>
    <property type="molecule type" value="Genomic_DNA"/>
</dbReference>